<proteinExistence type="predicted"/>
<dbReference type="Gene3D" id="3.30.530.20">
    <property type="match status" value="1"/>
</dbReference>
<comment type="caution">
    <text evidence="3">The sequence shown here is derived from an EMBL/GenBank/DDBJ whole genome shotgun (WGS) entry which is preliminary data.</text>
</comment>
<organism evidence="3 4">
    <name type="scientific">Cladosporium halotolerans</name>
    <dbReference type="NCBI Taxonomy" id="1052096"/>
    <lineage>
        <taxon>Eukaryota</taxon>
        <taxon>Fungi</taxon>
        <taxon>Dikarya</taxon>
        <taxon>Ascomycota</taxon>
        <taxon>Pezizomycotina</taxon>
        <taxon>Dothideomycetes</taxon>
        <taxon>Dothideomycetidae</taxon>
        <taxon>Cladosporiales</taxon>
        <taxon>Cladosporiaceae</taxon>
        <taxon>Cladosporium</taxon>
    </lineage>
</organism>
<dbReference type="EMBL" id="JAAQHG020000001">
    <property type="protein sequence ID" value="KAL1591265.1"/>
    <property type="molecule type" value="Genomic_DNA"/>
</dbReference>
<evidence type="ECO:0000313" key="3">
    <source>
        <dbReference type="EMBL" id="KAL1591265.1"/>
    </source>
</evidence>
<dbReference type="AlphaFoldDB" id="A0AB34L9A6"/>
<reference evidence="3 4" key="1">
    <citation type="journal article" date="2020" name="Microbiol. Resour. Announc.">
        <title>Draft Genome Sequence of a Cladosporium Species Isolated from the Mesophotic Ascidian Didemnum maculosum.</title>
        <authorList>
            <person name="Gioti A."/>
            <person name="Siaperas R."/>
            <person name="Nikolaivits E."/>
            <person name="Le Goff G."/>
            <person name="Ouazzani J."/>
            <person name="Kotoulas G."/>
            <person name="Topakas E."/>
        </authorList>
    </citation>
    <scope>NUCLEOTIDE SEQUENCE [LARGE SCALE GENOMIC DNA]</scope>
    <source>
        <strain evidence="3 4">TM138-S3</strain>
    </source>
</reference>
<dbReference type="PANTHER" id="PTHR19308:SF14">
    <property type="entry name" value="START DOMAIN-CONTAINING PROTEIN"/>
    <property type="match status" value="1"/>
</dbReference>
<feature type="compositionally biased region" description="Basic and acidic residues" evidence="1">
    <location>
        <begin position="332"/>
        <end position="348"/>
    </location>
</feature>
<feature type="region of interest" description="Disordered" evidence="1">
    <location>
        <begin position="588"/>
        <end position="627"/>
    </location>
</feature>
<dbReference type="Proteomes" id="UP000803884">
    <property type="component" value="Unassembled WGS sequence"/>
</dbReference>
<sequence>MAELHEALKALSPTGWSDVPLDDLDAYMTALLSSGELICNSIPPPAEGTAFHEAKPHFEQPNGATSHKDVHPSTARSYPPGKEHEDLQKNWGKAMKFSAKENPLNIAVYKMAGHDRHGAWFARRSVHEGLGFTKFKNAMKREFAESMAVEGGPGSGSIRGIGVDTRLESREVEGVGALEVYQLSAQFPGPTTPREFIPLLITSDNAMTNLSAAKLSNGSSHVPRSHMILSRPITHPDAPERPGYIRGKYESVELIREIPLAQSKSGDSVGDPELNPVEWIMITRSDPGGGIPRFMVDRGTPSTMLGDVHKWLDWATVLNENEELGTQAPDKGPADTEETKSAEADGNKGLEATADPTIRKRASTEPVPQQEGVVSHLTQALEAGIDAYAPTMVSSYMHGRMDSQDIDSDSSSVSSSSGSFMSANERHSVAAAEDLPVDKDSPAASSQVSLASVDTKSSKNLTQHDKEVIKLAKQRDKLDRKLAKKRQEEEARLKKTMESENGEQEKAKERHEREVKKSEERHRREMEKLEAKKEKEARKAEEKRHKRDERGIVSRVTRERDEFRSQAELLKREVELLHQQVGELQKENTGLASRLGQLGVTDGGNSAARRSSTSLSSRSRENSKTKK</sequence>
<feature type="region of interest" description="Disordered" evidence="1">
    <location>
        <begin position="323"/>
        <end position="373"/>
    </location>
</feature>
<dbReference type="PANTHER" id="PTHR19308">
    <property type="entry name" value="PHOSPHATIDYLCHOLINE TRANSFER PROTEIN"/>
    <property type="match status" value="1"/>
</dbReference>
<dbReference type="InterPro" id="IPR051213">
    <property type="entry name" value="START_lipid_transfer"/>
</dbReference>
<dbReference type="SUPFAM" id="SSF55961">
    <property type="entry name" value="Bet v1-like"/>
    <property type="match status" value="1"/>
</dbReference>
<evidence type="ECO:0000256" key="1">
    <source>
        <dbReference type="SAM" id="MobiDB-lite"/>
    </source>
</evidence>
<feature type="region of interest" description="Disordered" evidence="1">
    <location>
        <begin position="56"/>
        <end position="87"/>
    </location>
</feature>
<evidence type="ECO:0000259" key="2">
    <source>
        <dbReference type="Pfam" id="PF11274"/>
    </source>
</evidence>
<dbReference type="CDD" id="cd08864">
    <property type="entry name" value="SRPBCC_DUF3074"/>
    <property type="match status" value="1"/>
</dbReference>
<feature type="compositionally biased region" description="Basic and acidic residues" evidence="1">
    <location>
        <begin position="462"/>
        <end position="554"/>
    </location>
</feature>
<dbReference type="Pfam" id="PF11274">
    <property type="entry name" value="DUF3074"/>
    <property type="match status" value="1"/>
</dbReference>
<feature type="compositionally biased region" description="Polar residues" evidence="1">
    <location>
        <begin position="443"/>
        <end position="461"/>
    </location>
</feature>
<feature type="region of interest" description="Disordered" evidence="1">
    <location>
        <begin position="401"/>
        <end position="554"/>
    </location>
</feature>
<keyword evidence="4" id="KW-1185">Reference proteome</keyword>
<dbReference type="InterPro" id="IPR023393">
    <property type="entry name" value="START-like_dom_sf"/>
</dbReference>
<protein>
    <recommendedName>
        <fullName evidence="2">DUF3074 domain-containing protein</fullName>
    </recommendedName>
</protein>
<feature type="compositionally biased region" description="Basic and acidic residues" evidence="1">
    <location>
        <begin position="618"/>
        <end position="627"/>
    </location>
</feature>
<gene>
    <name evidence="3" type="ORF">WHR41_00208</name>
</gene>
<accession>A0AB34L9A6</accession>
<feature type="compositionally biased region" description="Low complexity" evidence="1">
    <location>
        <begin position="606"/>
        <end position="617"/>
    </location>
</feature>
<name>A0AB34L9A6_9PEZI</name>
<evidence type="ECO:0000313" key="4">
    <source>
        <dbReference type="Proteomes" id="UP000803884"/>
    </source>
</evidence>
<feature type="domain" description="DUF3074" evidence="2">
    <location>
        <begin position="120"/>
        <end position="315"/>
    </location>
</feature>
<feature type="compositionally biased region" description="Low complexity" evidence="1">
    <location>
        <begin position="409"/>
        <end position="422"/>
    </location>
</feature>
<dbReference type="GeneID" id="96001652"/>
<dbReference type="RefSeq" id="XP_069234370.1">
    <property type="nucleotide sequence ID" value="XM_069368814.1"/>
</dbReference>
<dbReference type="InterPro" id="IPR024500">
    <property type="entry name" value="DUF3074"/>
</dbReference>